<dbReference type="HOGENOM" id="CLU_032903_3_3_2"/>
<proteinExistence type="predicted"/>
<dbReference type="InterPro" id="IPR051399">
    <property type="entry name" value="RNA-guided_DNA_endo/Transpos"/>
</dbReference>
<dbReference type="KEGG" id="nph:NP_5060A"/>
<protein>
    <submittedName>
        <fullName evidence="4">IS1341-type transposase ISNph16</fullName>
    </submittedName>
</protein>
<dbReference type="Proteomes" id="UP000002698">
    <property type="component" value="Chromosome"/>
</dbReference>
<dbReference type="GO" id="GO:0003677">
    <property type="term" value="F:DNA binding"/>
    <property type="evidence" value="ECO:0007669"/>
    <property type="project" value="UniProtKB-KW"/>
</dbReference>
<evidence type="ECO:0000256" key="1">
    <source>
        <dbReference type="ARBA" id="ARBA00023125"/>
    </source>
</evidence>
<dbReference type="NCBIfam" id="TIGR01766">
    <property type="entry name" value="IS200/IS605 family accessory protein TnpB-like domain"/>
    <property type="match status" value="1"/>
</dbReference>
<dbReference type="GeneID" id="3702243"/>
<dbReference type="AlphaFoldDB" id="A0A1U7EZB8"/>
<evidence type="ECO:0000313" key="4">
    <source>
        <dbReference type="EMBL" id="CAI50621.1"/>
    </source>
</evidence>
<dbReference type="eggNOG" id="arCOG00679">
    <property type="taxonomic scope" value="Archaea"/>
</dbReference>
<dbReference type="InterPro" id="IPR010095">
    <property type="entry name" value="Cas12f1-like_TNB"/>
</dbReference>
<dbReference type="RefSeq" id="WP_011324231.1">
    <property type="nucleotide sequence ID" value="NC_007426.1"/>
</dbReference>
<reference evidence="4 5" key="1">
    <citation type="journal article" date="2005" name="Genome Res.">
        <title>Living with two extremes: conclusions from the genome sequence of Natronomonas pharaonis.</title>
        <authorList>
            <person name="Falb M."/>
            <person name="Pfeiffer F."/>
            <person name="Palm P."/>
            <person name="Rodewald K."/>
            <person name="Hickmann V."/>
            <person name="Tittor J."/>
            <person name="Oesterhelt D."/>
        </authorList>
    </citation>
    <scope>NUCLEOTIDE SEQUENCE [LARGE SCALE GENOMIC DNA]</scope>
    <source>
        <strain evidence="5">ATCC 35678 / DSM 2160 / CIP 103997 / JCM 8858 / NBRC 14720 / NCIMB 2260 / Gabara</strain>
    </source>
</reference>
<keyword evidence="5" id="KW-1185">Reference proteome</keyword>
<name>A0A1U7EZB8_NATPD</name>
<dbReference type="EMBL" id="CR936257">
    <property type="protein sequence ID" value="CAI50621.1"/>
    <property type="molecule type" value="Genomic_DNA"/>
</dbReference>
<accession>A0A1U7EZB8</accession>
<sequence length="425" mass="47830">MEVRRTVPVKLDLDSDDAALLRETVGEFLWAANYVVDHAWQGEYKTTSKAQLQEETYDEVREQTRLHANLVQNARNKAADAVQGAVARWKQGEYAGKPHFSQPTVVYDKRCATFHDESVSLATVDGRIEVEYVLPDGDRDTPHSRYLDNDDYEVTGAELHNKDGEWFLHLRTKAEMESDTPEQATTGHSTVLGVDLGVNQLAVTSTGRFWSGHEFDHWRREYEKRRASLQQCGSRHAHENIQSIGRTETGRFKMMLHRIANGIIEEAVENDCTVIAFEELTGIRDRLSGASWGHKWAFERLYEYVEYKSELYGIDVEQVDPENTSRRCSHCGFTHPDNRDGEGFECLKCGYENHADYNAAKNIGLRYLRRNQTGDGGGAPVGVRLNRGMVNANGVYEPPAGESGQSGSPRESPTLNEANGEAVSE</sequence>
<gene>
    <name evidence="4" type="ordered locus">NP_5060A</name>
</gene>
<dbReference type="NCBIfam" id="NF040570">
    <property type="entry name" value="guided_TnpB"/>
    <property type="match status" value="1"/>
</dbReference>
<evidence type="ECO:0000256" key="2">
    <source>
        <dbReference type="SAM" id="MobiDB-lite"/>
    </source>
</evidence>
<dbReference type="PANTHER" id="PTHR30405:SF11">
    <property type="entry name" value="RNA-GUIDED DNA ENDONUCLEASE RV2885C-RELATED"/>
    <property type="match status" value="1"/>
</dbReference>
<dbReference type="OrthoDB" id="210698at2157"/>
<dbReference type="EnsemblBacteria" id="CAI50621">
    <property type="protein sequence ID" value="CAI50621"/>
    <property type="gene ID" value="NP_5060A"/>
</dbReference>
<organism evidence="4 5">
    <name type="scientific">Natronomonas pharaonis (strain ATCC 35678 / DSM 2160 / CIP 103997 / JCM 8858 / NBRC 14720 / NCIMB 2260 / Gabara)</name>
    <name type="common">Halobacterium pharaonis</name>
    <dbReference type="NCBI Taxonomy" id="348780"/>
    <lineage>
        <taxon>Archaea</taxon>
        <taxon>Methanobacteriati</taxon>
        <taxon>Methanobacteriota</taxon>
        <taxon>Stenosarchaea group</taxon>
        <taxon>Halobacteria</taxon>
        <taxon>Halobacteriales</taxon>
        <taxon>Natronomonadaceae</taxon>
        <taxon>Natronomonas</taxon>
    </lineage>
</organism>
<feature type="compositionally biased region" description="Polar residues" evidence="2">
    <location>
        <begin position="403"/>
        <end position="417"/>
    </location>
</feature>
<keyword evidence="1" id="KW-0238">DNA-binding</keyword>
<feature type="domain" description="Cas12f1-like TNB" evidence="3">
    <location>
        <begin position="298"/>
        <end position="363"/>
    </location>
</feature>
<dbReference type="PANTHER" id="PTHR30405">
    <property type="entry name" value="TRANSPOSASE"/>
    <property type="match status" value="1"/>
</dbReference>
<evidence type="ECO:0000313" key="5">
    <source>
        <dbReference type="Proteomes" id="UP000002698"/>
    </source>
</evidence>
<feature type="region of interest" description="Disordered" evidence="2">
    <location>
        <begin position="392"/>
        <end position="425"/>
    </location>
</feature>
<evidence type="ECO:0000259" key="3">
    <source>
        <dbReference type="Pfam" id="PF07282"/>
    </source>
</evidence>
<dbReference type="STRING" id="348780.NP_5060A"/>
<dbReference type="Pfam" id="PF07282">
    <property type="entry name" value="Cas12f1-like_TNB"/>
    <property type="match status" value="1"/>
</dbReference>